<dbReference type="EMBL" id="BPLR01002829">
    <property type="protein sequence ID" value="GIX78239.1"/>
    <property type="molecule type" value="Genomic_DNA"/>
</dbReference>
<reference evidence="1 2" key="1">
    <citation type="submission" date="2021-06" db="EMBL/GenBank/DDBJ databases">
        <title>Caerostris extrusa draft genome.</title>
        <authorList>
            <person name="Kono N."/>
            <person name="Arakawa K."/>
        </authorList>
    </citation>
    <scope>NUCLEOTIDE SEQUENCE [LARGE SCALE GENOMIC DNA]</scope>
</reference>
<gene>
    <name evidence="1" type="ORF">CEXT_4741</name>
</gene>
<dbReference type="Proteomes" id="UP001054945">
    <property type="component" value="Unassembled WGS sequence"/>
</dbReference>
<comment type="caution">
    <text evidence="1">The sequence shown here is derived from an EMBL/GenBank/DDBJ whole genome shotgun (WGS) entry which is preliminary data.</text>
</comment>
<dbReference type="AlphaFoldDB" id="A0AAV4N4B9"/>
<accession>A0AAV4N4B9</accession>
<name>A0AAV4N4B9_CAEEX</name>
<evidence type="ECO:0000313" key="1">
    <source>
        <dbReference type="EMBL" id="GIX78239.1"/>
    </source>
</evidence>
<evidence type="ECO:0000313" key="2">
    <source>
        <dbReference type="Proteomes" id="UP001054945"/>
    </source>
</evidence>
<proteinExistence type="predicted"/>
<organism evidence="1 2">
    <name type="scientific">Caerostris extrusa</name>
    <name type="common">Bark spider</name>
    <name type="synonym">Caerostris bankana</name>
    <dbReference type="NCBI Taxonomy" id="172846"/>
    <lineage>
        <taxon>Eukaryota</taxon>
        <taxon>Metazoa</taxon>
        <taxon>Ecdysozoa</taxon>
        <taxon>Arthropoda</taxon>
        <taxon>Chelicerata</taxon>
        <taxon>Arachnida</taxon>
        <taxon>Araneae</taxon>
        <taxon>Araneomorphae</taxon>
        <taxon>Entelegynae</taxon>
        <taxon>Araneoidea</taxon>
        <taxon>Araneidae</taxon>
        <taxon>Caerostris</taxon>
    </lineage>
</organism>
<keyword evidence="2" id="KW-1185">Reference proteome</keyword>
<sequence>MPMYLKILAAGFANLRELMNCAHLQRCPCASASACRIWSREFDVSVLMNYVGFVEALLLGCGYGWNRD</sequence>
<protein>
    <submittedName>
        <fullName evidence="1">Uncharacterized protein</fullName>
    </submittedName>
</protein>